<proteinExistence type="predicted"/>
<evidence type="ECO:0000313" key="3">
    <source>
        <dbReference type="Proteomes" id="UP000319576"/>
    </source>
</evidence>
<gene>
    <name evidence="2" type="ORF">ETAA1_04210</name>
</gene>
<dbReference type="EMBL" id="CP036273">
    <property type="protein sequence ID" value="QDU18530.1"/>
    <property type="molecule type" value="Genomic_DNA"/>
</dbReference>
<protein>
    <submittedName>
        <fullName evidence="2">Uncharacterized protein</fullName>
    </submittedName>
</protein>
<feature type="region of interest" description="Disordered" evidence="1">
    <location>
        <begin position="244"/>
        <end position="269"/>
    </location>
</feature>
<reference evidence="2 3" key="1">
    <citation type="submission" date="2019-02" db="EMBL/GenBank/DDBJ databases">
        <title>Deep-cultivation of Planctomycetes and their phenomic and genomic characterization uncovers novel biology.</title>
        <authorList>
            <person name="Wiegand S."/>
            <person name="Jogler M."/>
            <person name="Boedeker C."/>
            <person name="Pinto D."/>
            <person name="Vollmers J."/>
            <person name="Rivas-Marin E."/>
            <person name="Kohn T."/>
            <person name="Peeters S.H."/>
            <person name="Heuer A."/>
            <person name="Rast P."/>
            <person name="Oberbeckmann S."/>
            <person name="Bunk B."/>
            <person name="Jeske O."/>
            <person name="Meyerdierks A."/>
            <person name="Storesund J.E."/>
            <person name="Kallscheuer N."/>
            <person name="Luecker S."/>
            <person name="Lage O.M."/>
            <person name="Pohl T."/>
            <person name="Merkel B.J."/>
            <person name="Hornburger P."/>
            <person name="Mueller R.-W."/>
            <person name="Bruemmer F."/>
            <person name="Labrenz M."/>
            <person name="Spormann A.M."/>
            <person name="Op den Camp H."/>
            <person name="Overmann J."/>
            <person name="Amann R."/>
            <person name="Jetten M.S.M."/>
            <person name="Mascher T."/>
            <person name="Medema M.H."/>
            <person name="Devos D.P."/>
            <person name="Kaster A.-K."/>
            <person name="Ovreas L."/>
            <person name="Rohde M."/>
            <person name="Galperin M.Y."/>
            <person name="Jogler C."/>
        </authorList>
    </citation>
    <scope>NUCLEOTIDE SEQUENCE [LARGE SCALE GENOMIC DNA]</scope>
    <source>
        <strain evidence="2 3">ETA_A1</strain>
    </source>
</reference>
<organism evidence="2 3">
    <name type="scientific">Urbifossiella limnaea</name>
    <dbReference type="NCBI Taxonomy" id="2528023"/>
    <lineage>
        <taxon>Bacteria</taxon>
        <taxon>Pseudomonadati</taxon>
        <taxon>Planctomycetota</taxon>
        <taxon>Planctomycetia</taxon>
        <taxon>Gemmatales</taxon>
        <taxon>Gemmataceae</taxon>
        <taxon>Urbifossiella</taxon>
    </lineage>
</organism>
<accession>A0A517XLZ2</accession>
<evidence type="ECO:0000256" key="1">
    <source>
        <dbReference type="SAM" id="MobiDB-lite"/>
    </source>
</evidence>
<evidence type="ECO:0000313" key="2">
    <source>
        <dbReference type="EMBL" id="QDU18530.1"/>
    </source>
</evidence>
<dbReference type="AlphaFoldDB" id="A0A517XLZ2"/>
<dbReference type="KEGG" id="uli:ETAA1_04210"/>
<keyword evidence="3" id="KW-1185">Reference proteome</keyword>
<dbReference type="Proteomes" id="UP000319576">
    <property type="component" value="Chromosome"/>
</dbReference>
<sequence length="269" mass="28658">MTNDPPMTKEGRAGSPLVIGGSLVIGHWRRVGLALTLALTGCKPNKRYDLIEAELRTRDRELAATRQQLDATRNLNRAYEHQHPAGFPGAPPGLPTGAGAAVFVREIAVGRGTGGVDDDGTPGDEALMVVIVPSDEDKSAVKVPGRATIAAWEVTPQGLKQPIGTWELTPEQLRPTWRNGLITTGYFVRLPWQTPPTTGKVRVAVRLTTTDNRAFEADRDVTVRPMLGARPAAVAPGRELLLPGTAPPAAVEELPPPSGAPAARLLPPR</sequence>
<name>A0A517XLZ2_9BACT</name>